<evidence type="ECO:0000256" key="12">
    <source>
        <dbReference type="ARBA" id="ARBA00049506"/>
    </source>
</evidence>
<comment type="catalytic activity">
    <reaction evidence="12 14">
        <text>an alpha-D-Man-(1-&gt;2)-alpha-D-Man-(1-&gt;2)-alpha-D-Man-(1-&gt;3)-[alpha-D-Man-(1-&gt;6)]-beta-D-Man-(1-&gt;4)-beta-D-GlcNAc-(1-&gt;4)-alpha-D-GlcNAc-diphospho-di-trans,poly-cis-dolichol + a di-trans,poly-cis-dolichyl beta-D-mannosyl phosphate = an alpha-D-Man-(1-&gt;2)-alpha-D-Man-(1-&gt;2)-alpha-D-Man-(1-&gt;3)-[alpha-D-Man-(1-&gt;3)-alpha-D-Man-(1-&gt;6)]-beta-D-Man-(1-&gt;4)-beta-D-GlcNAc-(1-&gt;4)-alpha-D-GlcNAc-diphospho-di-trans,poly-cis-dolichol + a di-trans,poly-cis-dolichyl phosphate + H(+)</text>
        <dbReference type="Rhea" id="RHEA:29527"/>
        <dbReference type="Rhea" id="RHEA-COMP:19498"/>
        <dbReference type="Rhea" id="RHEA-COMP:19501"/>
        <dbReference type="Rhea" id="RHEA-COMP:19516"/>
        <dbReference type="Rhea" id="RHEA-COMP:19517"/>
        <dbReference type="ChEBI" id="CHEBI:15378"/>
        <dbReference type="ChEBI" id="CHEBI:57683"/>
        <dbReference type="ChEBI" id="CHEBI:58211"/>
        <dbReference type="ChEBI" id="CHEBI:132515"/>
        <dbReference type="ChEBI" id="CHEBI:132516"/>
        <dbReference type="EC" id="2.4.1.258"/>
    </reaction>
    <physiologicalReaction direction="left-to-right" evidence="12 14">
        <dbReference type="Rhea" id="RHEA:29528"/>
    </physiologicalReaction>
</comment>
<comment type="function">
    <text evidence="11 14">Dol-P-Man:Man(5)GlcNAc(2)-PP-Dol alpha-1,3-mannosyltransferase that operates in the biosynthetic pathway of dolichol-linked oligosaccharides, the glycan precursors employed in protein asparagine (N)-glycosylation. The assembly of dolichol-linked oligosaccharides begins on the cytosolic side of the endoplasmic reticulum membrane and finishes in its lumen. The sequential addition of sugars to dolichol pyrophosphate produces dolichol-linked oligosaccharides containing fourteen sugars, including two GlcNAcs, nine mannoses and three glucoses. Once assembled, the oligosaccharide is transferred from the lipid to nascent proteins by oligosaccharyltransferases. In the lumen of the endoplasmic reticulum, adds the first dolichyl beta-D-mannosyl phosphate derived mannose in an alpha-1,3 linkage to Man(5)GlcNAc(2)-PP-dolichol to produce Man(6)GlcNAc(2)-PP-dolichol.</text>
</comment>
<organism evidence="15 16">
    <name type="scientific">Penicillium chermesinum</name>
    <dbReference type="NCBI Taxonomy" id="63820"/>
    <lineage>
        <taxon>Eukaryota</taxon>
        <taxon>Fungi</taxon>
        <taxon>Dikarya</taxon>
        <taxon>Ascomycota</taxon>
        <taxon>Pezizomycotina</taxon>
        <taxon>Eurotiomycetes</taxon>
        <taxon>Eurotiomycetidae</taxon>
        <taxon>Eurotiales</taxon>
        <taxon>Aspergillaceae</taxon>
        <taxon>Penicillium</taxon>
    </lineage>
</organism>
<protein>
    <recommendedName>
        <fullName evidence="4 14">Dol-P-Man:Man(5)GlcNAc(2)-PP-Dol alpha-1,3-mannosyltransferase</fullName>
        <ecNumber evidence="3 14">2.4.1.258</ecNumber>
    </recommendedName>
    <alternativeName>
        <fullName evidence="14">Dol-P-Man-dependent alpha(1-3)-mannosyltransferase</fullName>
    </alternativeName>
</protein>
<keyword evidence="10 14" id="KW-0472">Membrane</keyword>
<dbReference type="EMBL" id="JAPQKS010000002">
    <property type="protein sequence ID" value="KAJ5246215.1"/>
    <property type="molecule type" value="Genomic_DNA"/>
</dbReference>
<evidence type="ECO:0000313" key="15">
    <source>
        <dbReference type="EMBL" id="KAJ5246215.1"/>
    </source>
</evidence>
<dbReference type="EC" id="2.4.1.258" evidence="3 14"/>
<feature type="transmembrane region" description="Helical" evidence="14">
    <location>
        <begin position="170"/>
        <end position="198"/>
    </location>
</feature>
<feature type="transmembrane region" description="Helical" evidence="14">
    <location>
        <begin position="310"/>
        <end position="326"/>
    </location>
</feature>
<feature type="transmembrane region" description="Helical" evidence="14">
    <location>
        <begin position="20"/>
        <end position="41"/>
    </location>
</feature>
<comment type="caution">
    <text evidence="15">The sequence shown here is derived from an EMBL/GenBank/DDBJ whole genome shotgun (WGS) entry which is preliminary data.</text>
</comment>
<gene>
    <name evidence="15" type="ORF">N7468_001198</name>
</gene>
<proteinExistence type="inferred from homology"/>
<keyword evidence="5 14" id="KW-0328">Glycosyltransferase</keyword>
<keyword evidence="6 14" id="KW-0808">Transferase</keyword>
<feature type="transmembrane region" description="Helical" evidence="14">
    <location>
        <begin position="374"/>
        <end position="392"/>
    </location>
</feature>
<evidence type="ECO:0000256" key="4">
    <source>
        <dbReference type="ARBA" id="ARBA00015561"/>
    </source>
</evidence>
<keyword evidence="7 14" id="KW-0812">Transmembrane</keyword>
<reference evidence="15" key="1">
    <citation type="submission" date="2022-11" db="EMBL/GenBank/DDBJ databases">
        <authorList>
            <person name="Petersen C."/>
        </authorList>
    </citation>
    <scope>NUCLEOTIDE SEQUENCE</scope>
    <source>
        <strain evidence="15">IBT 19713</strain>
    </source>
</reference>
<accession>A0A9W9PG99</accession>
<evidence type="ECO:0000256" key="1">
    <source>
        <dbReference type="ARBA" id="ARBA00004477"/>
    </source>
</evidence>
<evidence type="ECO:0000256" key="8">
    <source>
        <dbReference type="ARBA" id="ARBA00022824"/>
    </source>
</evidence>
<evidence type="ECO:0000313" key="16">
    <source>
        <dbReference type="Proteomes" id="UP001150941"/>
    </source>
</evidence>
<evidence type="ECO:0000256" key="11">
    <source>
        <dbReference type="ARBA" id="ARBA00044743"/>
    </source>
</evidence>
<reference evidence="15" key="2">
    <citation type="journal article" date="2023" name="IMA Fungus">
        <title>Comparative genomic study of the Penicillium genus elucidates a diverse pangenome and 15 lateral gene transfer events.</title>
        <authorList>
            <person name="Petersen C."/>
            <person name="Sorensen T."/>
            <person name="Nielsen M.R."/>
            <person name="Sondergaard T.E."/>
            <person name="Sorensen J.L."/>
            <person name="Fitzpatrick D.A."/>
            <person name="Frisvad J.C."/>
            <person name="Nielsen K.L."/>
        </authorList>
    </citation>
    <scope>NUCLEOTIDE SEQUENCE</scope>
    <source>
        <strain evidence="15">IBT 19713</strain>
    </source>
</reference>
<evidence type="ECO:0000256" key="14">
    <source>
        <dbReference type="RuleBase" id="RU364047"/>
    </source>
</evidence>
<dbReference type="GO" id="GO:0005789">
    <property type="term" value="C:endoplasmic reticulum membrane"/>
    <property type="evidence" value="ECO:0007669"/>
    <property type="project" value="UniProtKB-SubCell"/>
</dbReference>
<feature type="transmembrane region" description="Helical" evidence="14">
    <location>
        <begin position="333"/>
        <end position="354"/>
    </location>
</feature>
<evidence type="ECO:0000256" key="6">
    <source>
        <dbReference type="ARBA" id="ARBA00022679"/>
    </source>
</evidence>
<dbReference type="OrthoDB" id="20028at2759"/>
<feature type="transmembrane region" description="Helical" evidence="14">
    <location>
        <begin position="141"/>
        <end position="163"/>
    </location>
</feature>
<evidence type="ECO:0000256" key="7">
    <source>
        <dbReference type="ARBA" id="ARBA00022692"/>
    </source>
</evidence>
<evidence type="ECO:0000256" key="2">
    <source>
        <dbReference type="ARBA" id="ARBA00004922"/>
    </source>
</evidence>
<evidence type="ECO:0000256" key="10">
    <source>
        <dbReference type="ARBA" id="ARBA00023136"/>
    </source>
</evidence>
<dbReference type="PANTHER" id="PTHR12646">
    <property type="entry name" value="NOT56 - RELATED"/>
    <property type="match status" value="1"/>
</dbReference>
<evidence type="ECO:0000256" key="13">
    <source>
        <dbReference type="ARBA" id="ARBA00093457"/>
    </source>
</evidence>
<dbReference type="GO" id="GO:0052925">
    <property type="term" value="F:dol-P-Man:Man(5)GlcNAc(2)-PP-Dol alpha-1,3-mannosyltransferase activity"/>
    <property type="evidence" value="ECO:0007669"/>
    <property type="project" value="UniProtKB-EC"/>
</dbReference>
<comment type="subcellular location">
    <subcellularLocation>
        <location evidence="1 14">Endoplasmic reticulum membrane</location>
        <topology evidence="1 14">Multi-pass membrane protein</topology>
    </subcellularLocation>
</comment>
<dbReference type="Proteomes" id="UP001150941">
    <property type="component" value="Unassembled WGS sequence"/>
</dbReference>
<keyword evidence="16" id="KW-1185">Reference proteome</keyword>
<evidence type="ECO:0000256" key="9">
    <source>
        <dbReference type="ARBA" id="ARBA00022989"/>
    </source>
</evidence>
<dbReference type="RefSeq" id="XP_058333636.1">
    <property type="nucleotide sequence ID" value="XM_058470495.1"/>
</dbReference>
<evidence type="ECO:0000256" key="5">
    <source>
        <dbReference type="ARBA" id="ARBA00022676"/>
    </source>
</evidence>
<comment type="pathway">
    <text evidence="2 14">Protein modification; protein glycosylation.</text>
</comment>
<evidence type="ECO:0000256" key="3">
    <source>
        <dbReference type="ARBA" id="ARBA00011964"/>
    </source>
</evidence>
<name>A0A9W9PG99_9EURO</name>
<dbReference type="AlphaFoldDB" id="A0A9W9PG99"/>
<dbReference type="Pfam" id="PF05208">
    <property type="entry name" value="ALG3"/>
    <property type="match status" value="1"/>
</dbReference>
<keyword evidence="8 14" id="KW-0256">Endoplasmic reticulum</keyword>
<keyword evidence="9 14" id="KW-1133">Transmembrane helix</keyword>
<comment type="similarity">
    <text evidence="13">Belongs to the glycosyltransferase ALG3 family.</text>
</comment>
<dbReference type="InterPro" id="IPR007873">
    <property type="entry name" value="Glycosyltransferase_ALG3"/>
</dbReference>
<feature type="transmembrane region" description="Helical" evidence="14">
    <location>
        <begin position="264"/>
        <end position="283"/>
    </location>
</feature>
<feature type="transmembrane region" description="Helical" evidence="14">
    <location>
        <begin position="101"/>
        <end position="121"/>
    </location>
</feature>
<dbReference type="PANTHER" id="PTHR12646:SF0">
    <property type="entry name" value="DOL-P-MAN:MAN(5)GLCNAC(2)-PP-DOL ALPHA-1,3-MANNOSYLTRANSFERASE"/>
    <property type="match status" value="1"/>
</dbReference>
<dbReference type="GeneID" id="83197798"/>
<sequence>MSLLRRLSNLLTNPWHTQWIGPLLIMGDAFLCAAVIWKVPYTEIDWTTYMQQISLYAAGERDYTRIKGSTGPLVYPAAHVYIYDLLYHITEEGRDILAGQIIFSWIYVATLAVVFACYRQLEAPPYLFPLLVLSKRLHSIFMLRMFNDGVATLALWIAIYLFLKKKWTLAVAVWSLGVGIKMTLVLLAPGVAIVTLLGSGLARSVLLGAMAVLIQILLAIPFVQTNALGYVSRAFEVSRQFMFKWTVNWRFVGEDVFLSRTFSAGLLLIHIAILALFTFRWVAPAGSNPITFLQKTITGHQQTVSLSKRFIMTTLLSSLAIGLLCARSLHYQFFAYLAWASPFLFWQAGIHPVVIYPAWALQEWAWNVYPSTNTSSAVVVLSLALQVFGVLINGAGEADNKRHGVAKGKKTHAE</sequence>